<organism evidence="1 2">
    <name type="scientific">Novipirellula herctigrandis</name>
    <dbReference type="NCBI Taxonomy" id="2527986"/>
    <lineage>
        <taxon>Bacteria</taxon>
        <taxon>Pseudomonadati</taxon>
        <taxon>Planctomycetota</taxon>
        <taxon>Planctomycetia</taxon>
        <taxon>Pirellulales</taxon>
        <taxon>Pirellulaceae</taxon>
        <taxon>Novipirellula</taxon>
    </lineage>
</organism>
<keyword evidence="2" id="KW-1185">Reference proteome</keyword>
<proteinExistence type="predicted"/>
<dbReference type="AlphaFoldDB" id="A0A5C5Z2T6"/>
<comment type="caution">
    <text evidence="1">The sequence shown here is derived from an EMBL/GenBank/DDBJ whole genome shotgun (WGS) entry which is preliminary data.</text>
</comment>
<evidence type="ECO:0000313" key="2">
    <source>
        <dbReference type="Proteomes" id="UP000315010"/>
    </source>
</evidence>
<sequence>MNHAAVEPDEHFAYCELLHRVAIHIRTYNEIDRKQVWALMEATENIPLYLRSGDPHSLSAVQYGINWYDREFSGKKFGLRLSEIYSDALDRFRAS</sequence>
<gene>
    <name evidence="1" type="ORF">CA13_31420</name>
</gene>
<accession>A0A5C5Z2T6</accession>
<reference evidence="1 2" key="1">
    <citation type="submission" date="2019-02" db="EMBL/GenBank/DDBJ databases">
        <title>Deep-cultivation of Planctomycetes and their phenomic and genomic characterization uncovers novel biology.</title>
        <authorList>
            <person name="Wiegand S."/>
            <person name="Jogler M."/>
            <person name="Boedeker C."/>
            <person name="Pinto D."/>
            <person name="Vollmers J."/>
            <person name="Rivas-Marin E."/>
            <person name="Kohn T."/>
            <person name="Peeters S.H."/>
            <person name="Heuer A."/>
            <person name="Rast P."/>
            <person name="Oberbeckmann S."/>
            <person name="Bunk B."/>
            <person name="Jeske O."/>
            <person name="Meyerdierks A."/>
            <person name="Storesund J.E."/>
            <person name="Kallscheuer N."/>
            <person name="Luecker S."/>
            <person name="Lage O.M."/>
            <person name="Pohl T."/>
            <person name="Merkel B.J."/>
            <person name="Hornburger P."/>
            <person name="Mueller R.-W."/>
            <person name="Bruemmer F."/>
            <person name="Labrenz M."/>
            <person name="Spormann A.M."/>
            <person name="Op Den Camp H."/>
            <person name="Overmann J."/>
            <person name="Amann R."/>
            <person name="Jetten M.S.M."/>
            <person name="Mascher T."/>
            <person name="Medema M.H."/>
            <person name="Devos D.P."/>
            <person name="Kaster A.-K."/>
            <person name="Ovreas L."/>
            <person name="Rohde M."/>
            <person name="Galperin M.Y."/>
            <person name="Jogler C."/>
        </authorList>
    </citation>
    <scope>NUCLEOTIDE SEQUENCE [LARGE SCALE GENOMIC DNA]</scope>
    <source>
        <strain evidence="1 2">CA13</strain>
    </source>
</reference>
<name>A0A5C5Z2T6_9BACT</name>
<dbReference type="EMBL" id="SJPJ01000001">
    <property type="protein sequence ID" value="TWT81689.1"/>
    <property type="molecule type" value="Genomic_DNA"/>
</dbReference>
<protein>
    <submittedName>
        <fullName evidence="1">Uncharacterized protein</fullName>
    </submittedName>
</protein>
<dbReference type="Proteomes" id="UP000315010">
    <property type="component" value="Unassembled WGS sequence"/>
</dbReference>
<evidence type="ECO:0000313" key="1">
    <source>
        <dbReference type="EMBL" id="TWT81689.1"/>
    </source>
</evidence>